<dbReference type="EMBL" id="SMFV01000001">
    <property type="protein sequence ID" value="TCK06231.1"/>
    <property type="molecule type" value="Genomic_DNA"/>
</dbReference>
<dbReference type="InterPro" id="IPR029063">
    <property type="entry name" value="SAM-dependent_MTases_sf"/>
</dbReference>
<comment type="caution">
    <text evidence="4">The sequence shown here is derived from an EMBL/GenBank/DDBJ whole genome shotgun (WGS) entry which is preliminary data.</text>
</comment>
<dbReference type="InterPro" id="IPR050362">
    <property type="entry name" value="Cation-dep_OMT"/>
</dbReference>
<dbReference type="RefSeq" id="WP_243644815.1">
    <property type="nucleotide sequence ID" value="NZ_SMFV01000001.1"/>
</dbReference>
<dbReference type="GO" id="GO:0008171">
    <property type="term" value="F:O-methyltransferase activity"/>
    <property type="evidence" value="ECO:0007669"/>
    <property type="project" value="InterPro"/>
</dbReference>
<organism evidence="4 5">
    <name type="scientific">Phorcysia thermohydrogeniphila</name>
    <dbReference type="NCBI Taxonomy" id="936138"/>
    <lineage>
        <taxon>Bacteria</taxon>
        <taxon>Pseudomonadati</taxon>
        <taxon>Aquificota</taxon>
        <taxon>Aquificia</taxon>
        <taxon>Desulfurobacteriales</taxon>
        <taxon>Desulfurobacteriaceae</taxon>
        <taxon>Phorcysia</taxon>
    </lineage>
</organism>
<keyword evidence="1 4" id="KW-0489">Methyltransferase</keyword>
<dbReference type="SUPFAM" id="SSF53335">
    <property type="entry name" value="S-adenosyl-L-methionine-dependent methyltransferases"/>
    <property type="match status" value="1"/>
</dbReference>
<accession>A0A4R1GGY1</accession>
<dbReference type="Gene3D" id="3.40.50.150">
    <property type="entry name" value="Vaccinia Virus protein VP39"/>
    <property type="match status" value="1"/>
</dbReference>
<dbReference type="Proteomes" id="UP000295777">
    <property type="component" value="Unassembled WGS sequence"/>
</dbReference>
<dbReference type="PANTHER" id="PTHR10509:SF14">
    <property type="entry name" value="CAFFEOYL-COA O-METHYLTRANSFERASE 3-RELATED"/>
    <property type="match status" value="1"/>
</dbReference>
<keyword evidence="5" id="KW-1185">Reference proteome</keyword>
<evidence type="ECO:0000313" key="5">
    <source>
        <dbReference type="Proteomes" id="UP000295777"/>
    </source>
</evidence>
<dbReference type="PROSITE" id="PS51682">
    <property type="entry name" value="SAM_OMT_I"/>
    <property type="match status" value="1"/>
</dbReference>
<dbReference type="PANTHER" id="PTHR10509">
    <property type="entry name" value="O-METHYLTRANSFERASE-RELATED"/>
    <property type="match status" value="1"/>
</dbReference>
<protein>
    <submittedName>
        <fullName evidence="4">Putative O-methyltransferase YrrM</fullName>
    </submittedName>
</protein>
<keyword evidence="3" id="KW-0949">S-adenosyl-L-methionine</keyword>
<gene>
    <name evidence="4" type="ORF">CLV27_0032</name>
</gene>
<evidence type="ECO:0000313" key="4">
    <source>
        <dbReference type="EMBL" id="TCK06231.1"/>
    </source>
</evidence>
<dbReference type="InterPro" id="IPR002935">
    <property type="entry name" value="SAM_O-MeTrfase"/>
</dbReference>
<evidence type="ECO:0000256" key="2">
    <source>
        <dbReference type="ARBA" id="ARBA00022679"/>
    </source>
</evidence>
<dbReference type="Pfam" id="PF01596">
    <property type="entry name" value="Methyltransf_3"/>
    <property type="match status" value="1"/>
</dbReference>
<keyword evidence="2 4" id="KW-0808">Transferase</keyword>
<dbReference type="CDD" id="cd02440">
    <property type="entry name" value="AdoMet_MTases"/>
    <property type="match status" value="1"/>
</dbReference>
<proteinExistence type="predicted"/>
<sequence>MFKRWQNLGEILPDYLEKFVEDFGKKEEVLLEIEEFAKENKVPILLPSAASFLRFLVSLLRPKRVLEIGTGIGYSTLNIYYAYPEAEIITVDSNKKRALIAKEFFKKAGAKVELLEKDAFDVIRDFLSQGKTFDLIFIDSVKAEYPFFNYKVQALLSDGGVAVFDNVLFRGYVAGREFDKRYRRTVELLKLFLSQVKEYPAVKNYLFPVGDGLLVVLK</sequence>
<dbReference type="AlphaFoldDB" id="A0A4R1GGY1"/>
<evidence type="ECO:0000256" key="3">
    <source>
        <dbReference type="ARBA" id="ARBA00022691"/>
    </source>
</evidence>
<evidence type="ECO:0000256" key="1">
    <source>
        <dbReference type="ARBA" id="ARBA00022603"/>
    </source>
</evidence>
<reference evidence="4 5" key="1">
    <citation type="submission" date="2019-03" db="EMBL/GenBank/DDBJ databases">
        <title>Genomic Encyclopedia of Archaeal and Bacterial Type Strains, Phase II (KMG-II): from individual species to whole genera.</title>
        <authorList>
            <person name="Goeker M."/>
        </authorList>
    </citation>
    <scope>NUCLEOTIDE SEQUENCE [LARGE SCALE GENOMIC DNA]</scope>
    <source>
        <strain evidence="4 5">DSM 24425</strain>
    </source>
</reference>
<name>A0A4R1GGY1_9BACT</name>
<dbReference type="GO" id="GO:0008757">
    <property type="term" value="F:S-adenosylmethionine-dependent methyltransferase activity"/>
    <property type="evidence" value="ECO:0007669"/>
    <property type="project" value="TreeGrafter"/>
</dbReference>
<dbReference type="GO" id="GO:0032259">
    <property type="term" value="P:methylation"/>
    <property type="evidence" value="ECO:0007669"/>
    <property type="project" value="UniProtKB-KW"/>
</dbReference>